<evidence type="ECO:0000256" key="6">
    <source>
        <dbReference type="ARBA" id="ARBA00022801"/>
    </source>
</evidence>
<evidence type="ECO:0000313" key="11">
    <source>
        <dbReference type="EMBL" id="CAB4028222.1"/>
    </source>
</evidence>
<dbReference type="InterPro" id="IPR057246">
    <property type="entry name" value="CARBOXYPEPT_ZN_1"/>
</dbReference>
<feature type="active site" description="Proton donor/acceptor" evidence="9">
    <location>
        <position position="287"/>
    </location>
</feature>
<dbReference type="GO" id="GO:0030246">
    <property type="term" value="F:carbohydrate binding"/>
    <property type="evidence" value="ECO:0007669"/>
    <property type="project" value="InterPro"/>
</dbReference>
<dbReference type="SMART" id="SM00631">
    <property type="entry name" value="Zn_pept"/>
    <property type="match status" value="1"/>
</dbReference>
<evidence type="ECO:0000256" key="1">
    <source>
        <dbReference type="ARBA" id="ARBA00001947"/>
    </source>
</evidence>
<dbReference type="PROSITE" id="PS00132">
    <property type="entry name" value="CARBOXYPEPT_ZN_1"/>
    <property type="match status" value="1"/>
</dbReference>
<dbReference type="Pfam" id="PF13620">
    <property type="entry name" value="CarboxypepD_reg"/>
    <property type="match status" value="1"/>
</dbReference>
<evidence type="ECO:0000313" key="12">
    <source>
        <dbReference type="Proteomes" id="UP001152795"/>
    </source>
</evidence>
<dbReference type="InterPro" id="IPR013784">
    <property type="entry name" value="Carb-bd-like_fold"/>
</dbReference>
<evidence type="ECO:0000256" key="2">
    <source>
        <dbReference type="ARBA" id="ARBA00005988"/>
    </source>
</evidence>
<evidence type="ECO:0000256" key="9">
    <source>
        <dbReference type="PROSITE-ProRule" id="PRU01379"/>
    </source>
</evidence>
<dbReference type="OrthoDB" id="10249045at2759"/>
<dbReference type="CDD" id="cd11308">
    <property type="entry name" value="Peptidase_M14NE-CP-C_like"/>
    <property type="match status" value="1"/>
</dbReference>
<dbReference type="CDD" id="cd03858">
    <property type="entry name" value="M14_CP_N-E_like"/>
    <property type="match status" value="1"/>
</dbReference>
<dbReference type="Proteomes" id="UP001152795">
    <property type="component" value="Unassembled WGS sequence"/>
</dbReference>
<dbReference type="InterPro" id="IPR000834">
    <property type="entry name" value="Peptidase_M14"/>
</dbReference>
<dbReference type="SUPFAM" id="SSF53187">
    <property type="entry name" value="Zn-dependent exopeptidases"/>
    <property type="match status" value="1"/>
</dbReference>
<evidence type="ECO:0000256" key="3">
    <source>
        <dbReference type="ARBA" id="ARBA00022645"/>
    </source>
</evidence>
<dbReference type="InterPro" id="IPR008969">
    <property type="entry name" value="CarboxyPept-like_regulatory"/>
</dbReference>
<evidence type="ECO:0000256" key="7">
    <source>
        <dbReference type="ARBA" id="ARBA00022833"/>
    </source>
</evidence>
<evidence type="ECO:0000256" key="4">
    <source>
        <dbReference type="ARBA" id="ARBA00022670"/>
    </source>
</evidence>
<keyword evidence="6" id="KW-0378">Hydrolase</keyword>
<keyword evidence="12" id="KW-1185">Reference proteome</keyword>
<dbReference type="GO" id="GO:0004181">
    <property type="term" value="F:metallocarboxypeptidase activity"/>
    <property type="evidence" value="ECO:0007669"/>
    <property type="project" value="InterPro"/>
</dbReference>
<dbReference type="PRINTS" id="PR00765">
    <property type="entry name" value="CRBOXYPTASEA"/>
</dbReference>
<keyword evidence="7" id="KW-0862">Zinc</keyword>
<comment type="cofactor">
    <cofactor evidence="1">
        <name>Zn(2+)</name>
        <dbReference type="ChEBI" id="CHEBI:29105"/>
    </cofactor>
</comment>
<dbReference type="InterPro" id="IPR057247">
    <property type="entry name" value="CARBOXYPEPT_ZN_2"/>
</dbReference>
<keyword evidence="8" id="KW-0325">Glycoprotein</keyword>
<dbReference type="PROSITE" id="PS52035">
    <property type="entry name" value="PEPTIDASE_M14"/>
    <property type="match status" value="1"/>
</dbReference>
<keyword evidence="4" id="KW-0645">Protease</keyword>
<dbReference type="SUPFAM" id="SSF49464">
    <property type="entry name" value="Carboxypeptidase regulatory domain-like"/>
    <property type="match status" value="1"/>
</dbReference>
<sequence length="488" mass="54958">MLYLVIIIAFIAKTQAVIIKHEHHNYQAMTNVLKAIHKQWPHITNLYTIGKSIENRELWVLEISDNPGRHEKGEPEFKYVGNMHGNEVVSREILLHLAYYLCSQYDSNYEVGNLVDSTRIHILPSMNPDGREGSKVDCNGIVGRSNKNGCDLNRNFPDLLNPRISGKCTKPEKETKAVMKWISSIPFVLSAGLHSGTTVVNYPYDSIKGKPTINKYSKSPDDDVFRQVSKAYAYAHPTMHKGRPNCTSWPANYFKDGITNGAQWYAIQGGMQDYNYFTSNCFDVTVELSCCKFPMASKLQKEWKDQKPALIAYMKQVHKGIKGVITDRCGSGIAGAEIRVNKREKSIFSAKFGDYWRLLVKGEYTIQISAKGYKNARRKSVQVSEQVKIVNFILYKSTADNTYSPCGTISGHVNIAQPESVEVICVASDNRKFTTYPNSIGFYIYSVVPGNYVLWVKSGNAVIFEKQNVAVLPGQSYDVSFTSAKRLN</sequence>
<comment type="similarity">
    <text evidence="2 9">Belongs to the peptidase M14 family.</text>
</comment>
<dbReference type="GO" id="GO:0006518">
    <property type="term" value="P:peptide metabolic process"/>
    <property type="evidence" value="ECO:0007669"/>
    <property type="project" value="TreeGrafter"/>
</dbReference>
<keyword evidence="5" id="KW-0479">Metal-binding</keyword>
<organism evidence="11 12">
    <name type="scientific">Paramuricea clavata</name>
    <name type="common">Red gorgonian</name>
    <name type="synonym">Violescent sea-whip</name>
    <dbReference type="NCBI Taxonomy" id="317549"/>
    <lineage>
        <taxon>Eukaryota</taxon>
        <taxon>Metazoa</taxon>
        <taxon>Cnidaria</taxon>
        <taxon>Anthozoa</taxon>
        <taxon>Octocorallia</taxon>
        <taxon>Malacalcyonacea</taxon>
        <taxon>Plexauridae</taxon>
        <taxon>Paramuricea</taxon>
    </lineage>
</organism>
<name>A0A7D9JEP0_PARCT</name>
<dbReference type="GO" id="GO:0016485">
    <property type="term" value="P:protein processing"/>
    <property type="evidence" value="ECO:0007669"/>
    <property type="project" value="TreeGrafter"/>
</dbReference>
<dbReference type="Pfam" id="PF00246">
    <property type="entry name" value="Peptidase_M14"/>
    <property type="match status" value="1"/>
</dbReference>
<proteinExistence type="inferred from homology"/>
<gene>
    <name evidence="11" type="ORF">PACLA_8A016592</name>
</gene>
<dbReference type="PANTHER" id="PTHR11532">
    <property type="entry name" value="PROTEASE M14 CARBOXYPEPTIDASE"/>
    <property type="match status" value="1"/>
</dbReference>
<feature type="domain" description="Peptidase M14" evidence="10">
    <location>
        <begin position="22"/>
        <end position="317"/>
    </location>
</feature>
<dbReference type="Gene3D" id="3.40.630.10">
    <property type="entry name" value="Zn peptidases"/>
    <property type="match status" value="1"/>
</dbReference>
<evidence type="ECO:0000259" key="10">
    <source>
        <dbReference type="PROSITE" id="PS52035"/>
    </source>
</evidence>
<comment type="caution">
    <text evidence="11">The sequence shown here is derived from an EMBL/GenBank/DDBJ whole genome shotgun (WGS) entry which is preliminary data.</text>
</comment>
<reference evidence="11" key="1">
    <citation type="submission" date="2020-04" db="EMBL/GenBank/DDBJ databases">
        <authorList>
            <person name="Alioto T."/>
            <person name="Alioto T."/>
            <person name="Gomez Garrido J."/>
        </authorList>
    </citation>
    <scope>NUCLEOTIDE SEQUENCE</scope>
    <source>
        <strain evidence="11">A484AB</strain>
    </source>
</reference>
<dbReference type="AlphaFoldDB" id="A0A7D9JEP0"/>
<evidence type="ECO:0000256" key="5">
    <source>
        <dbReference type="ARBA" id="ARBA00022723"/>
    </source>
</evidence>
<dbReference type="Gene3D" id="2.60.40.1120">
    <property type="entry name" value="Carboxypeptidase-like, regulatory domain"/>
    <property type="match status" value="1"/>
</dbReference>
<evidence type="ECO:0000256" key="8">
    <source>
        <dbReference type="ARBA" id="ARBA00023180"/>
    </source>
</evidence>
<protein>
    <submittedName>
        <fullName evidence="11">Carboxypeptidase D-like</fullName>
    </submittedName>
</protein>
<dbReference type="SUPFAM" id="SSF49452">
    <property type="entry name" value="Starch-binding domain-like"/>
    <property type="match status" value="1"/>
</dbReference>
<accession>A0A7D9JEP0</accession>
<dbReference type="EMBL" id="CACRXK020015329">
    <property type="protein sequence ID" value="CAB4028222.1"/>
    <property type="molecule type" value="Genomic_DNA"/>
</dbReference>
<dbReference type="GO" id="GO:0008270">
    <property type="term" value="F:zinc ion binding"/>
    <property type="evidence" value="ECO:0007669"/>
    <property type="project" value="InterPro"/>
</dbReference>
<dbReference type="PANTHER" id="PTHR11532:SF57">
    <property type="entry name" value="CARBOXYPEPTIDASE D, B"/>
    <property type="match status" value="1"/>
</dbReference>
<dbReference type="PROSITE" id="PS00133">
    <property type="entry name" value="CARBOXYPEPT_ZN_2"/>
    <property type="match status" value="1"/>
</dbReference>
<keyword evidence="3 11" id="KW-0121">Carboxypeptidase</keyword>
<dbReference type="FunFam" id="3.40.630.10:FF:000020">
    <property type="entry name" value="Carboxypeptidase D"/>
    <property type="match status" value="1"/>
</dbReference>
<dbReference type="GO" id="GO:0005615">
    <property type="term" value="C:extracellular space"/>
    <property type="evidence" value="ECO:0007669"/>
    <property type="project" value="TreeGrafter"/>
</dbReference>
<dbReference type="InterPro" id="IPR050753">
    <property type="entry name" value="Peptidase_M14_domain"/>
</dbReference>